<feature type="domain" description="RDD" evidence="6">
    <location>
        <begin position="29"/>
        <end position="175"/>
    </location>
</feature>
<dbReference type="Pfam" id="PF06271">
    <property type="entry name" value="RDD"/>
    <property type="match status" value="1"/>
</dbReference>
<name>A0A7W5Z5C0_9HYPH</name>
<evidence type="ECO:0000256" key="5">
    <source>
        <dbReference type="SAM" id="Phobius"/>
    </source>
</evidence>
<evidence type="ECO:0000256" key="1">
    <source>
        <dbReference type="ARBA" id="ARBA00004141"/>
    </source>
</evidence>
<dbReference type="InterPro" id="IPR010432">
    <property type="entry name" value="RDD"/>
</dbReference>
<evidence type="ECO:0000256" key="3">
    <source>
        <dbReference type="ARBA" id="ARBA00022989"/>
    </source>
</evidence>
<dbReference type="PANTHER" id="PTHR38480:SF1">
    <property type="entry name" value="SLR0254 PROTEIN"/>
    <property type="match status" value="1"/>
</dbReference>
<dbReference type="Proteomes" id="UP000537592">
    <property type="component" value="Unassembled WGS sequence"/>
</dbReference>
<dbReference type="GO" id="GO:0016020">
    <property type="term" value="C:membrane"/>
    <property type="evidence" value="ECO:0007669"/>
    <property type="project" value="UniProtKB-SubCell"/>
</dbReference>
<reference evidence="7 8" key="1">
    <citation type="submission" date="2020-08" db="EMBL/GenBank/DDBJ databases">
        <title>Genomic Encyclopedia of Type Strains, Phase IV (KMG-IV): sequencing the most valuable type-strain genomes for metagenomic binning, comparative biology and taxonomic classification.</title>
        <authorList>
            <person name="Goeker M."/>
        </authorList>
    </citation>
    <scope>NUCLEOTIDE SEQUENCE [LARGE SCALE GENOMIC DNA]</scope>
    <source>
        <strain evidence="7 8">DSM 28760</strain>
    </source>
</reference>
<evidence type="ECO:0000259" key="6">
    <source>
        <dbReference type="Pfam" id="PF06271"/>
    </source>
</evidence>
<evidence type="ECO:0000256" key="2">
    <source>
        <dbReference type="ARBA" id="ARBA00022692"/>
    </source>
</evidence>
<proteinExistence type="predicted"/>
<dbReference type="AlphaFoldDB" id="A0A7W5Z5C0"/>
<dbReference type="RefSeq" id="WP_183752921.1">
    <property type="nucleotide sequence ID" value="NZ_JACICC010000005.1"/>
</dbReference>
<gene>
    <name evidence="7" type="ORF">FHS81_002231</name>
</gene>
<feature type="transmembrane region" description="Helical" evidence="5">
    <location>
        <begin position="132"/>
        <end position="162"/>
    </location>
</feature>
<sequence>MTKKRTRKSGPRIEQFVPPEGVPVNFTIATLGSRLGAQLLDLIITYLIVFICAAGLFYGGMLPVEAETVLIVLLAFLFRIPYYIISELVWNGRTLGKRIAGIRVININGRRLTPHQVTARNLMKEVEFFTPLTMVFAAAAMSNWGIALLLAWVLAITIVPLANRRRQRLGDMVAGTLVVNNPRSVLLPDLVVASAASVPEAEMFDFLPEHLDIYGTYELQTLEEVLRDPARRAVTAEIESIARAIVRKIGYTDPVKSGQELAFLSAFYKAQREHLEKLRLFGTRREDKFHHAEGANADTAADPVKS</sequence>
<organism evidence="7 8">
    <name type="scientific">Pseudochelatococcus contaminans</name>
    <dbReference type="NCBI Taxonomy" id="1538103"/>
    <lineage>
        <taxon>Bacteria</taxon>
        <taxon>Pseudomonadati</taxon>
        <taxon>Pseudomonadota</taxon>
        <taxon>Alphaproteobacteria</taxon>
        <taxon>Hyphomicrobiales</taxon>
        <taxon>Chelatococcaceae</taxon>
        <taxon>Pseudochelatococcus</taxon>
    </lineage>
</organism>
<keyword evidence="4 5" id="KW-0472">Membrane</keyword>
<dbReference type="PANTHER" id="PTHR38480">
    <property type="entry name" value="SLR0254 PROTEIN"/>
    <property type="match status" value="1"/>
</dbReference>
<evidence type="ECO:0000313" key="8">
    <source>
        <dbReference type="Proteomes" id="UP000537592"/>
    </source>
</evidence>
<comment type="caution">
    <text evidence="7">The sequence shown here is derived from an EMBL/GenBank/DDBJ whole genome shotgun (WGS) entry which is preliminary data.</text>
</comment>
<protein>
    <submittedName>
        <fullName evidence="7">Putative RDD family membrane protein YckC</fullName>
    </submittedName>
</protein>
<evidence type="ECO:0000313" key="7">
    <source>
        <dbReference type="EMBL" id="MBB3810135.1"/>
    </source>
</evidence>
<feature type="transmembrane region" description="Helical" evidence="5">
    <location>
        <begin position="68"/>
        <end position="85"/>
    </location>
</feature>
<feature type="transmembrane region" description="Helical" evidence="5">
    <location>
        <begin position="43"/>
        <end position="61"/>
    </location>
</feature>
<evidence type="ECO:0000256" key="4">
    <source>
        <dbReference type="ARBA" id="ARBA00023136"/>
    </source>
</evidence>
<accession>A0A7W5Z5C0</accession>
<dbReference type="EMBL" id="JACICC010000005">
    <property type="protein sequence ID" value="MBB3810135.1"/>
    <property type="molecule type" value="Genomic_DNA"/>
</dbReference>
<keyword evidence="3 5" id="KW-1133">Transmembrane helix</keyword>
<keyword evidence="8" id="KW-1185">Reference proteome</keyword>
<comment type="subcellular location">
    <subcellularLocation>
        <location evidence="1">Membrane</location>
        <topology evidence="1">Multi-pass membrane protein</topology>
    </subcellularLocation>
</comment>
<keyword evidence="2 5" id="KW-0812">Transmembrane</keyword>